<dbReference type="OrthoDB" id="4994at2759"/>
<dbReference type="Proteomes" id="UP000635477">
    <property type="component" value="Unassembled WGS sequence"/>
</dbReference>
<protein>
    <recommendedName>
        <fullName evidence="15">Thiamine phosphate synthase/TenI domain-containing protein</fullName>
    </recommendedName>
</protein>
<dbReference type="HAMAP" id="MF_00097">
    <property type="entry name" value="TMP_synthase"/>
    <property type="match status" value="1"/>
</dbReference>
<dbReference type="UniPathway" id="UPA00060">
    <property type="reaction ID" value="UER00141"/>
</dbReference>
<dbReference type="PANTHER" id="PTHR20857">
    <property type="entry name" value="THIAMINE-PHOSPHATE PYROPHOSPHORYLASE"/>
    <property type="match status" value="1"/>
</dbReference>
<evidence type="ECO:0000256" key="3">
    <source>
        <dbReference type="ARBA" id="ARBA00003814"/>
    </source>
</evidence>
<comment type="cofactor">
    <cofactor evidence="2">
        <name>Mg(2+)</name>
        <dbReference type="ChEBI" id="CHEBI:18420"/>
    </cofactor>
</comment>
<dbReference type="FunFam" id="3.20.20.70:FF:000104">
    <property type="entry name" value="Thiamine biosynthetic bifunctional enzyme"/>
    <property type="match status" value="1"/>
</dbReference>
<evidence type="ECO:0000313" key="16">
    <source>
        <dbReference type="EMBL" id="KAF4981641.1"/>
    </source>
</evidence>
<evidence type="ECO:0000256" key="11">
    <source>
        <dbReference type="ARBA" id="ARBA00047851"/>
    </source>
</evidence>
<feature type="domain" description="Thiamine phosphate synthase/TenI" evidence="15">
    <location>
        <begin position="10"/>
        <end position="205"/>
    </location>
</feature>
<comment type="pathway">
    <text evidence="4">Cofactor biosynthesis; thiamine diphosphate biosynthesis; 4-methyl-5-(2-phosphoethyl)-thiazole from 5-(2-hydroxyethyl)-4-methylthiazole: step 1/1.</text>
</comment>
<dbReference type="CDD" id="cd00564">
    <property type="entry name" value="TMP_TenI"/>
    <property type="match status" value="1"/>
</dbReference>
<dbReference type="InterPro" id="IPR013785">
    <property type="entry name" value="Aldolase_TIM"/>
</dbReference>
<dbReference type="PANTHER" id="PTHR20857:SF23">
    <property type="entry name" value="THIAMINE BIOSYNTHETIC BIFUNCTIONAL ENZYME"/>
    <property type="match status" value="1"/>
</dbReference>
<dbReference type="GO" id="GO:0005737">
    <property type="term" value="C:cytoplasm"/>
    <property type="evidence" value="ECO:0007669"/>
    <property type="project" value="TreeGrafter"/>
</dbReference>
<proteinExistence type="inferred from homology"/>
<sequence length="245" mass="25628">MAKPSVNYGLYLVTDSTPAILGDRDIEQVVEAALRGGVTVLQYRDKHSERSVAVETARKLHNIARRYNVPLLINDRVDVAVEVNCEGVHIGQDDMAYEEARRLLGPNKMIGVTASSKEEAIRACESGADYLGIGTVYSTQTKKDTKSIIGTSGLNEILSALAAAGHGAVPTVCIGGINASNAAPVIAAARSPAKALDGVAVVSALMAASDPAAAARDMLAKVIVAMIPQVVRAVADKTPLTHNMT</sequence>
<dbReference type="InterPro" id="IPR022998">
    <property type="entry name" value="ThiamineP_synth_TenI"/>
</dbReference>
<comment type="caution">
    <text evidence="16">The sequence shown here is derived from an EMBL/GenBank/DDBJ whole genome shotgun (WGS) entry which is preliminary data.</text>
</comment>
<dbReference type="SUPFAM" id="SSF51391">
    <property type="entry name" value="Thiamin phosphate synthase"/>
    <property type="match status" value="1"/>
</dbReference>
<dbReference type="GO" id="GO:0009228">
    <property type="term" value="P:thiamine biosynthetic process"/>
    <property type="evidence" value="ECO:0007669"/>
    <property type="project" value="UniProtKB-KW"/>
</dbReference>
<comment type="catalytic activity">
    <reaction evidence="12">
        <text>2-[(2R,5Z)-2-carboxy-4-methylthiazol-5(2H)-ylidene]ethyl phosphate + 4-amino-2-methyl-5-(diphosphooxymethyl)pyrimidine + 2 H(+) = thiamine phosphate + CO2 + diphosphate</text>
        <dbReference type="Rhea" id="RHEA:47844"/>
        <dbReference type="ChEBI" id="CHEBI:15378"/>
        <dbReference type="ChEBI" id="CHEBI:16526"/>
        <dbReference type="ChEBI" id="CHEBI:33019"/>
        <dbReference type="ChEBI" id="CHEBI:37575"/>
        <dbReference type="ChEBI" id="CHEBI:57841"/>
        <dbReference type="ChEBI" id="CHEBI:62899"/>
        <dbReference type="EC" id="2.5.1.3"/>
    </reaction>
</comment>
<evidence type="ECO:0000256" key="6">
    <source>
        <dbReference type="ARBA" id="ARBA00022679"/>
    </source>
</evidence>
<comment type="function">
    <text evidence="3">Condenses 4-methyl-5-(beta-hydroxyethyl)thiazole monophosphate (THZ-P) and 2-methyl-4-amino-5-hydroxymethyl pyrimidine pyrophosphate (HMP-PP) to form thiamine monophosphate (TMP).</text>
</comment>
<dbReference type="GO" id="GO:0004789">
    <property type="term" value="F:thiamine-phosphate diphosphorylase activity"/>
    <property type="evidence" value="ECO:0007669"/>
    <property type="project" value="UniProtKB-EC"/>
</dbReference>
<accession>A0A8H4UQI6</accession>
<evidence type="ECO:0000256" key="7">
    <source>
        <dbReference type="ARBA" id="ARBA00022723"/>
    </source>
</evidence>
<comment type="pathway">
    <text evidence="5">Cofactor biosynthesis; thiamine diphosphate biosynthesis; thiamine phosphate from 4-amino-2-methyl-5-diphosphomethylpyrimidine and 4-methyl-5-(2-phosphoethyl)-thiazole: step 1/1.</text>
</comment>
<comment type="catalytic activity">
    <reaction evidence="10">
        <text>4-methyl-5-(2-phosphooxyethyl)-thiazole + 4-amino-2-methyl-5-(diphosphooxymethyl)pyrimidine + H(+) = thiamine phosphate + diphosphate</text>
        <dbReference type="Rhea" id="RHEA:22328"/>
        <dbReference type="ChEBI" id="CHEBI:15378"/>
        <dbReference type="ChEBI" id="CHEBI:33019"/>
        <dbReference type="ChEBI" id="CHEBI:37575"/>
        <dbReference type="ChEBI" id="CHEBI:57841"/>
        <dbReference type="ChEBI" id="CHEBI:58296"/>
        <dbReference type="EC" id="2.5.1.3"/>
    </reaction>
</comment>
<reference evidence="16" key="1">
    <citation type="journal article" date="2020" name="BMC Genomics">
        <title>Correction to: Identification and distribution of gene clusters required for synthesis of sphingolipid metabolism inhibitors in diverse species of the filamentous fungus Fusarium.</title>
        <authorList>
            <person name="Kim H.S."/>
            <person name="Lohmar J.M."/>
            <person name="Busman M."/>
            <person name="Brown D.W."/>
            <person name="Naumann T.A."/>
            <person name="Divon H.H."/>
            <person name="Lysoe E."/>
            <person name="Uhlig S."/>
            <person name="Proctor R.H."/>
        </authorList>
    </citation>
    <scope>NUCLEOTIDE SEQUENCE</scope>
    <source>
        <strain evidence="16">NRRL 22465</strain>
    </source>
</reference>
<evidence type="ECO:0000256" key="10">
    <source>
        <dbReference type="ARBA" id="ARBA00047334"/>
    </source>
</evidence>
<name>A0A8H4UQI6_9HYPO</name>
<gene>
    <name evidence="16" type="ORF">FZEAL_2610</name>
</gene>
<dbReference type="Pfam" id="PF02581">
    <property type="entry name" value="TMP-TENI"/>
    <property type="match status" value="1"/>
</dbReference>
<evidence type="ECO:0000256" key="5">
    <source>
        <dbReference type="ARBA" id="ARBA00005165"/>
    </source>
</evidence>
<evidence type="ECO:0000256" key="8">
    <source>
        <dbReference type="ARBA" id="ARBA00022842"/>
    </source>
</evidence>
<evidence type="ECO:0000256" key="12">
    <source>
        <dbReference type="ARBA" id="ARBA00047883"/>
    </source>
</evidence>
<evidence type="ECO:0000256" key="13">
    <source>
        <dbReference type="ARBA" id="ARBA00061146"/>
    </source>
</evidence>
<evidence type="ECO:0000256" key="4">
    <source>
        <dbReference type="ARBA" id="ARBA00004868"/>
    </source>
</evidence>
<evidence type="ECO:0000256" key="9">
    <source>
        <dbReference type="ARBA" id="ARBA00022977"/>
    </source>
</evidence>
<dbReference type="Gene3D" id="3.20.20.70">
    <property type="entry name" value="Aldolase class I"/>
    <property type="match status" value="1"/>
</dbReference>
<organism evidence="16 17">
    <name type="scientific">Fusarium zealandicum</name>
    <dbReference type="NCBI Taxonomy" id="1053134"/>
    <lineage>
        <taxon>Eukaryota</taxon>
        <taxon>Fungi</taxon>
        <taxon>Dikarya</taxon>
        <taxon>Ascomycota</taxon>
        <taxon>Pezizomycotina</taxon>
        <taxon>Sordariomycetes</taxon>
        <taxon>Hypocreomycetidae</taxon>
        <taxon>Hypocreales</taxon>
        <taxon>Nectriaceae</taxon>
        <taxon>Fusarium</taxon>
        <taxon>Fusarium staphyleae species complex</taxon>
    </lineage>
</organism>
<evidence type="ECO:0000259" key="15">
    <source>
        <dbReference type="Pfam" id="PF02581"/>
    </source>
</evidence>
<dbReference type="GO" id="GO:0046872">
    <property type="term" value="F:metal ion binding"/>
    <property type="evidence" value="ECO:0007669"/>
    <property type="project" value="UniProtKB-KW"/>
</dbReference>
<keyword evidence="17" id="KW-1185">Reference proteome</keyword>
<dbReference type="InterPro" id="IPR034291">
    <property type="entry name" value="TMP_synthase"/>
</dbReference>
<feature type="non-terminal residue" evidence="16">
    <location>
        <position position="245"/>
    </location>
</feature>
<comment type="similarity">
    <text evidence="14">In the N-terminal section; belongs to the thiamine-phosphate synthase family.</text>
</comment>
<comment type="catalytic activity">
    <reaction evidence="1">
        <text>5-(2-hydroxyethyl)-4-methylthiazole + ATP = 4-methyl-5-(2-phosphooxyethyl)-thiazole + ADP + H(+)</text>
        <dbReference type="Rhea" id="RHEA:24212"/>
        <dbReference type="ChEBI" id="CHEBI:15378"/>
        <dbReference type="ChEBI" id="CHEBI:17957"/>
        <dbReference type="ChEBI" id="CHEBI:30616"/>
        <dbReference type="ChEBI" id="CHEBI:58296"/>
        <dbReference type="ChEBI" id="CHEBI:456216"/>
        <dbReference type="EC" id="2.7.1.50"/>
    </reaction>
</comment>
<dbReference type="GO" id="GO:0009229">
    <property type="term" value="P:thiamine diphosphate biosynthetic process"/>
    <property type="evidence" value="ECO:0007669"/>
    <property type="project" value="UniProtKB-UniPathway"/>
</dbReference>
<evidence type="ECO:0000256" key="1">
    <source>
        <dbReference type="ARBA" id="ARBA00001771"/>
    </source>
</evidence>
<evidence type="ECO:0000256" key="2">
    <source>
        <dbReference type="ARBA" id="ARBA00001946"/>
    </source>
</evidence>
<keyword evidence="8" id="KW-0460">Magnesium</keyword>
<keyword evidence="7" id="KW-0479">Metal-binding</keyword>
<comment type="similarity">
    <text evidence="13">In the C-terminal section; belongs to the Thz kinase family.</text>
</comment>
<dbReference type="InterPro" id="IPR036206">
    <property type="entry name" value="ThiamineP_synth_sf"/>
</dbReference>
<dbReference type="NCBIfam" id="TIGR00693">
    <property type="entry name" value="thiE"/>
    <property type="match status" value="1"/>
</dbReference>
<comment type="catalytic activity">
    <reaction evidence="11">
        <text>2-(2-carboxy-4-methylthiazol-5-yl)ethyl phosphate + 4-amino-2-methyl-5-(diphosphooxymethyl)pyrimidine + 2 H(+) = thiamine phosphate + CO2 + diphosphate</text>
        <dbReference type="Rhea" id="RHEA:47848"/>
        <dbReference type="ChEBI" id="CHEBI:15378"/>
        <dbReference type="ChEBI" id="CHEBI:16526"/>
        <dbReference type="ChEBI" id="CHEBI:33019"/>
        <dbReference type="ChEBI" id="CHEBI:37575"/>
        <dbReference type="ChEBI" id="CHEBI:57841"/>
        <dbReference type="ChEBI" id="CHEBI:62890"/>
        <dbReference type="EC" id="2.5.1.3"/>
    </reaction>
</comment>
<dbReference type="GO" id="GO:0004417">
    <property type="term" value="F:hydroxyethylthiazole kinase activity"/>
    <property type="evidence" value="ECO:0007669"/>
    <property type="project" value="UniProtKB-EC"/>
</dbReference>
<dbReference type="EMBL" id="JABEYC010000158">
    <property type="protein sequence ID" value="KAF4981641.1"/>
    <property type="molecule type" value="Genomic_DNA"/>
</dbReference>
<keyword evidence="6" id="KW-0808">Transferase</keyword>
<evidence type="ECO:0000256" key="14">
    <source>
        <dbReference type="ARBA" id="ARBA00061283"/>
    </source>
</evidence>
<evidence type="ECO:0000313" key="17">
    <source>
        <dbReference type="Proteomes" id="UP000635477"/>
    </source>
</evidence>
<keyword evidence="9" id="KW-0784">Thiamine biosynthesis</keyword>
<dbReference type="AlphaFoldDB" id="A0A8H4UQI6"/>
<reference evidence="16" key="2">
    <citation type="submission" date="2020-05" db="EMBL/GenBank/DDBJ databases">
        <authorList>
            <person name="Kim H.-S."/>
            <person name="Proctor R.H."/>
            <person name="Brown D.W."/>
        </authorList>
    </citation>
    <scope>NUCLEOTIDE SEQUENCE</scope>
    <source>
        <strain evidence="16">NRRL 22465</strain>
    </source>
</reference>